<evidence type="ECO:0000256" key="6">
    <source>
        <dbReference type="ARBA" id="ARBA00023014"/>
    </source>
</evidence>
<dbReference type="GO" id="GO:0051539">
    <property type="term" value="F:4 iron, 4 sulfur cluster binding"/>
    <property type="evidence" value="ECO:0007669"/>
    <property type="project" value="UniProtKB-KW"/>
</dbReference>
<keyword evidence="9" id="KW-1185">Reference proteome</keyword>
<dbReference type="Pfam" id="PF04055">
    <property type="entry name" value="Radical_SAM"/>
    <property type="match status" value="1"/>
</dbReference>
<name>A0A923MIY1_9FIRM</name>
<organism evidence="8 9">
    <name type="scientific">Dysosmobacter segnis</name>
    <dbReference type="NCBI Taxonomy" id="2763042"/>
    <lineage>
        <taxon>Bacteria</taxon>
        <taxon>Bacillati</taxon>
        <taxon>Bacillota</taxon>
        <taxon>Clostridia</taxon>
        <taxon>Eubacteriales</taxon>
        <taxon>Oscillospiraceae</taxon>
        <taxon>Dysosmobacter</taxon>
    </lineage>
</organism>
<evidence type="ECO:0000256" key="2">
    <source>
        <dbReference type="ARBA" id="ARBA00022485"/>
    </source>
</evidence>
<feature type="domain" description="Radical SAM core" evidence="7">
    <location>
        <begin position="13"/>
        <end position="251"/>
    </location>
</feature>
<dbReference type="SFLD" id="SFLDG01082">
    <property type="entry name" value="B12-binding_domain_containing"/>
    <property type="match status" value="1"/>
</dbReference>
<dbReference type="SFLD" id="SFLDG01086">
    <property type="entry name" value="elongater_protein-like"/>
    <property type="match status" value="1"/>
</dbReference>
<evidence type="ECO:0000256" key="3">
    <source>
        <dbReference type="ARBA" id="ARBA00022691"/>
    </source>
</evidence>
<sequence>MYWNDLNSRLKAEYGCKVYKLALSSGCSCPNRDGTLDTRGCIFCDGAGAFAEAGAIPDQLAAARLRVAAKAGTDAKYIAYFQSFTNTYGNVDRLRRLFQAAIEPEDVVILSIATRPDCLGPDILGLLEELNRIKPVWVELGLQTIHSESARYLRRGYDLPVFDRAVKDLKAIGVTVIVHQILGLPGETPEMMAETARYIGQSGAEGVKLHLLHVLRNTDLAAEWQAGRVQTLELEEYISILELCLRNLPPETVIHRLTGDGAKRDLLAPLWSGDKKRVLNAIHQAFLRDNLIQGSTL</sequence>
<evidence type="ECO:0000256" key="1">
    <source>
        <dbReference type="ARBA" id="ARBA00001966"/>
    </source>
</evidence>
<accession>A0A923MIY1</accession>
<gene>
    <name evidence="8" type="ORF">H8Z83_12715</name>
</gene>
<dbReference type="PANTHER" id="PTHR11135:SF1">
    <property type="entry name" value="PROTEIN YHCC"/>
    <property type="match status" value="1"/>
</dbReference>
<keyword evidence="5" id="KW-0408">Iron</keyword>
<keyword evidence="4" id="KW-0479">Metal-binding</keyword>
<dbReference type="SUPFAM" id="SSF102114">
    <property type="entry name" value="Radical SAM enzymes"/>
    <property type="match status" value="1"/>
</dbReference>
<proteinExistence type="predicted"/>
<evidence type="ECO:0000256" key="4">
    <source>
        <dbReference type="ARBA" id="ARBA00022723"/>
    </source>
</evidence>
<evidence type="ECO:0000256" key="5">
    <source>
        <dbReference type="ARBA" id="ARBA00023004"/>
    </source>
</evidence>
<dbReference type="Proteomes" id="UP000620327">
    <property type="component" value="Unassembled WGS sequence"/>
</dbReference>
<dbReference type="InterPro" id="IPR032432">
    <property type="entry name" value="Radical_SAM_C"/>
</dbReference>
<comment type="cofactor">
    <cofactor evidence="1">
        <name>[4Fe-4S] cluster</name>
        <dbReference type="ChEBI" id="CHEBI:49883"/>
    </cofactor>
</comment>
<dbReference type="InterPro" id="IPR023404">
    <property type="entry name" value="rSAM_horseshoe"/>
</dbReference>
<evidence type="ECO:0000313" key="9">
    <source>
        <dbReference type="Proteomes" id="UP000620327"/>
    </source>
</evidence>
<dbReference type="SFLD" id="SFLDG01091">
    <property type="entry name" value="uncharacterized_CHP01210-like"/>
    <property type="match status" value="1"/>
</dbReference>
<dbReference type="InterPro" id="IPR007197">
    <property type="entry name" value="rSAM"/>
</dbReference>
<dbReference type="RefSeq" id="WP_187015394.1">
    <property type="nucleotide sequence ID" value="NZ_JACOQI010000013.1"/>
</dbReference>
<dbReference type="AlphaFoldDB" id="A0A923MIY1"/>
<protein>
    <submittedName>
        <fullName evidence="8">TIGR01212 family radical SAM protein</fullName>
    </submittedName>
</protein>
<dbReference type="NCBIfam" id="TIGR01212">
    <property type="entry name" value="TIGR01212 family radical SAM protein"/>
    <property type="match status" value="1"/>
</dbReference>
<evidence type="ECO:0000313" key="8">
    <source>
        <dbReference type="EMBL" id="MBC5771168.1"/>
    </source>
</evidence>
<dbReference type="PROSITE" id="PS51918">
    <property type="entry name" value="RADICAL_SAM"/>
    <property type="match status" value="1"/>
</dbReference>
<dbReference type="InterPro" id="IPR005911">
    <property type="entry name" value="YhcC-like"/>
</dbReference>
<keyword evidence="3" id="KW-0949">S-adenosyl-L-methionine</keyword>
<dbReference type="SFLD" id="SFLDS00029">
    <property type="entry name" value="Radical_SAM"/>
    <property type="match status" value="1"/>
</dbReference>
<dbReference type="SMART" id="SM00729">
    <property type="entry name" value="Elp3"/>
    <property type="match status" value="1"/>
</dbReference>
<keyword evidence="2" id="KW-0004">4Fe-4S</keyword>
<dbReference type="InterPro" id="IPR006638">
    <property type="entry name" value="Elp3/MiaA/NifB-like_rSAM"/>
</dbReference>
<dbReference type="EMBL" id="JACOQI010000013">
    <property type="protein sequence ID" value="MBC5771168.1"/>
    <property type="molecule type" value="Genomic_DNA"/>
</dbReference>
<dbReference type="InterPro" id="IPR039661">
    <property type="entry name" value="ELP3"/>
</dbReference>
<dbReference type="GO" id="GO:0046872">
    <property type="term" value="F:metal ion binding"/>
    <property type="evidence" value="ECO:0007669"/>
    <property type="project" value="UniProtKB-KW"/>
</dbReference>
<evidence type="ECO:0000259" key="7">
    <source>
        <dbReference type="PROSITE" id="PS51918"/>
    </source>
</evidence>
<comment type="caution">
    <text evidence="8">The sequence shown here is derived from an EMBL/GenBank/DDBJ whole genome shotgun (WGS) entry which is preliminary data.</text>
</comment>
<keyword evidence="6" id="KW-0411">Iron-sulfur</keyword>
<dbReference type="GO" id="GO:0003824">
    <property type="term" value="F:catalytic activity"/>
    <property type="evidence" value="ECO:0007669"/>
    <property type="project" value="InterPro"/>
</dbReference>
<dbReference type="PANTHER" id="PTHR11135">
    <property type="entry name" value="HISTONE ACETYLTRANSFERASE-RELATED"/>
    <property type="match status" value="1"/>
</dbReference>
<reference evidence="8" key="1">
    <citation type="submission" date="2020-08" db="EMBL/GenBank/DDBJ databases">
        <title>Genome public.</title>
        <authorList>
            <person name="Liu C."/>
            <person name="Sun Q."/>
        </authorList>
    </citation>
    <scope>NUCLEOTIDE SEQUENCE</scope>
    <source>
        <strain evidence="8">BX15</strain>
    </source>
</reference>
<dbReference type="InterPro" id="IPR058240">
    <property type="entry name" value="rSAM_sf"/>
</dbReference>
<dbReference type="Gene3D" id="3.80.30.20">
    <property type="entry name" value="tm_1862 like domain"/>
    <property type="match status" value="1"/>
</dbReference>
<dbReference type="Pfam" id="PF16199">
    <property type="entry name" value="Radical_SAM_C"/>
    <property type="match status" value="1"/>
</dbReference>